<dbReference type="Proteomes" id="UP000887580">
    <property type="component" value="Unplaced"/>
</dbReference>
<protein>
    <submittedName>
        <fullName evidence="2">Peptidase metallopeptidase domain-containing protein</fullName>
    </submittedName>
</protein>
<evidence type="ECO:0000313" key="1">
    <source>
        <dbReference type="Proteomes" id="UP000887580"/>
    </source>
</evidence>
<organism evidence="1 2">
    <name type="scientific">Panagrolaimus sp. PS1159</name>
    <dbReference type="NCBI Taxonomy" id="55785"/>
    <lineage>
        <taxon>Eukaryota</taxon>
        <taxon>Metazoa</taxon>
        <taxon>Ecdysozoa</taxon>
        <taxon>Nematoda</taxon>
        <taxon>Chromadorea</taxon>
        <taxon>Rhabditida</taxon>
        <taxon>Tylenchina</taxon>
        <taxon>Panagrolaimomorpha</taxon>
        <taxon>Panagrolaimoidea</taxon>
        <taxon>Panagrolaimidae</taxon>
        <taxon>Panagrolaimus</taxon>
    </lineage>
</organism>
<accession>A0AC35FBX9</accession>
<name>A0AC35FBX9_9BILA</name>
<sequence length="479" mass="55965">MKLFMIFPAFCAILYAAPIQQRIDVIDEEIHGVDFYDEQISHNPLALRYLNEFGYLHTNTPSDKEYKNAIKNFQDLVGIDKTGVLDAETLDQMSQPRCGNNDITRHNRRHKRFVFVSRWENKIKDNTLKLKWYISSFTKDIPKEQIRKTVKKAFNLWSNQVKLNALISLSLSFEEANSEEDADITILWAEGDHGDTHKFDGPGKNGSNILAHTFYPNFPSKTNLNGDIHFDDYETWNIDNSEGASFPHVLVHEIGHTLGLGHSKKQQAIMYPIYRKDSLDLDLDDKCAINWSYVGASDLCLYIWLLSEVVPKKIAVEKETTYLVDDNRIPFDTDIDQPSRETLIKAKLRNTAIPLCREDNKVRQHFETMLEKRLNFPRDIVTDYDNKVRQHFETMLEKRLNFPRDIVSDYGDIVCRFFEGLHREFKNPVAGNFHDTFRMNGVHNYFQDSDRFQYLRAANIADQEYDTAFFQWIISEFSK</sequence>
<proteinExistence type="predicted"/>
<reference evidence="2" key="1">
    <citation type="submission" date="2022-11" db="UniProtKB">
        <authorList>
            <consortium name="WormBaseParasite"/>
        </authorList>
    </citation>
    <scope>IDENTIFICATION</scope>
</reference>
<evidence type="ECO:0000313" key="2">
    <source>
        <dbReference type="WBParaSite" id="PS1159_v2.g15807.t3"/>
    </source>
</evidence>
<dbReference type="WBParaSite" id="PS1159_v2.g15807.t3">
    <property type="protein sequence ID" value="PS1159_v2.g15807.t3"/>
    <property type="gene ID" value="PS1159_v2.g15807"/>
</dbReference>